<dbReference type="KEGG" id="sbae:DSM104329_01710"/>
<comment type="similarity">
    <text evidence="1">Belongs to the LysR transcriptional regulatory family.</text>
</comment>
<dbReference type="Proteomes" id="UP001162834">
    <property type="component" value="Chromosome"/>
</dbReference>
<dbReference type="PANTHER" id="PTHR30126">
    <property type="entry name" value="HTH-TYPE TRANSCRIPTIONAL REGULATOR"/>
    <property type="match status" value="1"/>
</dbReference>
<feature type="domain" description="HTH lysR-type" evidence="5">
    <location>
        <begin position="7"/>
        <end position="64"/>
    </location>
</feature>
<dbReference type="EMBL" id="CP087164">
    <property type="protein sequence ID" value="UGS35323.1"/>
    <property type="molecule type" value="Genomic_DNA"/>
</dbReference>
<dbReference type="InterPro" id="IPR005119">
    <property type="entry name" value="LysR_subst-bd"/>
</dbReference>
<reference evidence="6" key="1">
    <citation type="journal article" date="2022" name="Int. J. Syst. Evol. Microbiol.">
        <title>Pseudomonas aegrilactucae sp. nov. and Pseudomonas morbosilactucae sp. nov., pathogens causing bacterial rot of lettuce in Japan.</title>
        <authorList>
            <person name="Sawada H."/>
            <person name="Fujikawa T."/>
            <person name="Satou M."/>
        </authorList>
    </citation>
    <scope>NUCLEOTIDE SEQUENCE</scope>
    <source>
        <strain evidence="6">0166_1</strain>
    </source>
</reference>
<dbReference type="InterPro" id="IPR000847">
    <property type="entry name" value="LysR_HTH_N"/>
</dbReference>
<dbReference type="Gene3D" id="3.40.190.10">
    <property type="entry name" value="Periplasmic binding protein-like II"/>
    <property type="match status" value="2"/>
</dbReference>
<dbReference type="PROSITE" id="PS50931">
    <property type="entry name" value="HTH_LYSR"/>
    <property type="match status" value="1"/>
</dbReference>
<gene>
    <name evidence="6" type="primary">argP_1</name>
    <name evidence="6" type="ORF">DSM104329_01710</name>
</gene>
<dbReference type="Gene3D" id="1.10.10.10">
    <property type="entry name" value="Winged helix-like DNA-binding domain superfamily/Winged helix DNA-binding domain"/>
    <property type="match status" value="1"/>
</dbReference>
<dbReference type="Pfam" id="PF03466">
    <property type="entry name" value="LysR_substrate"/>
    <property type="match status" value="1"/>
</dbReference>
<dbReference type="GO" id="GO:0000976">
    <property type="term" value="F:transcription cis-regulatory region binding"/>
    <property type="evidence" value="ECO:0007669"/>
    <property type="project" value="TreeGrafter"/>
</dbReference>
<keyword evidence="3" id="KW-0238">DNA-binding</keyword>
<dbReference type="AlphaFoldDB" id="A0A9E7C0E7"/>
<evidence type="ECO:0000256" key="2">
    <source>
        <dbReference type="ARBA" id="ARBA00023015"/>
    </source>
</evidence>
<evidence type="ECO:0000256" key="1">
    <source>
        <dbReference type="ARBA" id="ARBA00009437"/>
    </source>
</evidence>
<dbReference type="Pfam" id="PF00126">
    <property type="entry name" value="HTH_1"/>
    <property type="match status" value="1"/>
</dbReference>
<keyword evidence="2" id="KW-0805">Transcription regulation</keyword>
<dbReference type="SUPFAM" id="SSF46785">
    <property type="entry name" value="Winged helix' DNA-binding domain"/>
    <property type="match status" value="1"/>
</dbReference>
<accession>A0A9E7C0E7</accession>
<name>A0A9E7C0E7_9ACTN</name>
<dbReference type="InterPro" id="IPR036388">
    <property type="entry name" value="WH-like_DNA-bd_sf"/>
</dbReference>
<evidence type="ECO:0000259" key="5">
    <source>
        <dbReference type="PROSITE" id="PS50931"/>
    </source>
</evidence>
<dbReference type="RefSeq" id="WP_259315012.1">
    <property type="nucleotide sequence ID" value="NZ_CP087164.1"/>
</dbReference>
<dbReference type="InterPro" id="IPR036390">
    <property type="entry name" value="WH_DNA-bd_sf"/>
</dbReference>
<dbReference type="PRINTS" id="PR00039">
    <property type="entry name" value="HTHLYSR"/>
</dbReference>
<organism evidence="6 7">
    <name type="scientific">Capillimicrobium parvum</name>
    <dbReference type="NCBI Taxonomy" id="2884022"/>
    <lineage>
        <taxon>Bacteria</taxon>
        <taxon>Bacillati</taxon>
        <taxon>Actinomycetota</taxon>
        <taxon>Thermoleophilia</taxon>
        <taxon>Solirubrobacterales</taxon>
        <taxon>Capillimicrobiaceae</taxon>
        <taxon>Capillimicrobium</taxon>
    </lineage>
</organism>
<dbReference type="PANTHER" id="PTHR30126:SF39">
    <property type="entry name" value="HTH-TYPE TRANSCRIPTIONAL REGULATOR CYSL"/>
    <property type="match status" value="1"/>
</dbReference>
<evidence type="ECO:0000313" key="7">
    <source>
        <dbReference type="Proteomes" id="UP001162834"/>
    </source>
</evidence>
<protein>
    <submittedName>
        <fullName evidence="6">HTH-type transcriptional regulator ArgP</fullName>
    </submittedName>
</protein>
<sequence>MAVDLRISLKKLEILDLVVQLGGVGRAAEHLFVAQPVVTAHIRSLEERLGAKLFYREGRQLHLTEAGRAVHEWADEVLTRTRELERHLDGLSGGKQGTVVLAASMSVGSYRLPDVLTAFGAAHPQARLRMSVSDTEHAVEDTRAGAVDFAVVVSDTLREMPGMEAEHVGDDEIVLVTAPSGEPAGDAIPARGLSALRFVDAPEGIVRRTFVDRQLRRLGVPERDVVLEFGHPEAMKRAVRAGQGAAMLFRSAVADELALGLLREVRVEGVEVTVPIYLVHRKGKTFSPLHRELIAQIGAALSRRETDVPSASC</sequence>
<evidence type="ECO:0000256" key="4">
    <source>
        <dbReference type="ARBA" id="ARBA00023163"/>
    </source>
</evidence>
<evidence type="ECO:0000256" key="3">
    <source>
        <dbReference type="ARBA" id="ARBA00023125"/>
    </source>
</evidence>
<proteinExistence type="inferred from homology"/>
<dbReference type="SUPFAM" id="SSF53850">
    <property type="entry name" value="Periplasmic binding protein-like II"/>
    <property type="match status" value="1"/>
</dbReference>
<keyword evidence="4" id="KW-0804">Transcription</keyword>
<keyword evidence="7" id="KW-1185">Reference proteome</keyword>
<dbReference type="GO" id="GO:0003700">
    <property type="term" value="F:DNA-binding transcription factor activity"/>
    <property type="evidence" value="ECO:0007669"/>
    <property type="project" value="InterPro"/>
</dbReference>
<evidence type="ECO:0000313" key="6">
    <source>
        <dbReference type="EMBL" id="UGS35323.1"/>
    </source>
</evidence>